<keyword evidence="1" id="KW-0560">Oxidoreductase</keyword>
<dbReference type="SUPFAM" id="SSF52343">
    <property type="entry name" value="Ferredoxin reductase-like, C-terminal NADP-linked domain"/>
    <property type="match status" value="1"/>
</dbReference>
<name>A0A8H5Z0Y0_9HYPO</name>
<keyword evidence="2" id="KW-1185">Reference proteome</keyword>
<protein>
    <submittedName>
        <fullName evidence="1">Cytochrome P450 monooxygenase</fullName>
    </submittedName>
</protein>
<accession>A0A8H5Z0Y0</accession>
<dbReference type="InterPro" id="IPR039261">
    <property type="entry name" value="FNR_nucleotide-bd"/>
</dbReference>
<organism evidence="1 2">
    <name type="scientific">Fusarium mundagurra</name>
    <dbReference type="NCBI Taxonomy" id="1567541"/>
    <lineage>
        <taxon>Eukaryota</taxon>
        <taxon>Fungi</taxon>
        <taxon>Dikarya</taxon>
        <taxon>Ascomycota</taxon>
        <taxon>Pezizomycotina</taxon>
        <taxon>Sordariomycetes</taxon>
        <taxon>Hypocreomycetidae</taxon>
        <taxon>Hypocreales</taxon>
        <taxon>Nectriaceae</taxon>
        <taxon>Fusarium</taxon>
        <taxon>Fusarium fujikuroi species complex</taxon>
    </lineage>
</organism>
<proteinExistence type="predicted"/>
<evidence type="ECO:0000313" key="2">
    <source>
        <dbReference type="Proteomes" id="UP000544331"/>
    </source>
</evidence>
<dbReference type="Proteomes" id="UP000544331">
    <property type="component" value="Unassembled WGS sequence"/>
</dbReference>
<dbReference type="Gene3D" id="3.40.50.80">
    <property type="entry name" value="Nucleotide-binding domain of ferredoxin-NADP reductase (FNR) module"/>
    <property type="match status" value="1"/>
</dbReference>
<keyword evidence="1" id="KW-0503">Monooxygenase</keyword>
<dbReference type="AlphaFoldDB" id="A0A8H5Z0Y0"/>
<sequence length="115" mass="12904">MAETAKEAGVDYSILYLGRSKNNLAFVSELIQEHGNRFTLWVGQDQGGKRFDLKSFLQQEDFRDLRVYCCGPEALLTGVEEALADAPTGVLRLERFAAHHTENKRPNTSFDVVLA</sequence>
<dbReference type="GO" id="GO:0004497">
    <property type="term" value="F:monooxygenase activity"/>
    <property type="evidence" value="ECO:0007669"/>
    <property type="project" value="UniProtKB-KW"/>
</dbReference>
<dbReference type="OrthoDB" id="3945418at2759"/>
<reference evidence="1 2" key="1">
    <citation type="submission" date="2020-05" db="EMBL/GenBank/DDBJ databases">
        <title>Identification and distribution of gene clusters putatively required for synthesis of sphingolipid metabolism inhibitors in phylogenetically diverse species of the filamentous fungus Fusarium.</title>
        <authorList>
            <person name="Kim H.-S."/>
            <person name="Busman M."/>
            <person name="Brown D.W."/>
            <person name="Divon H."/>
            <person name="Uhlig S."/>
            <person name="Proctor R.H."/>
        </authorList>
    </citation>
    <scope>NUCLEOTIDE SEQUENCE [LARGE SCALE GENOMIC DNA]</scope>
    <source>
        <strain evidence="1 2">NRRL 66235</strain>
    </source>
</reference>
<gene>
    <name evidence="1" type="ORF">FMUND_3947</name>
</gene>
<evidence type="ECO:0000313" key="1">
    <source>
        <dbReference type="EMBL" id="KAF5720902.1"/>
    </source>
</evidence>
<comment type="caution">
    <text evidence="1">The sequence shown here is derived from an EMBL/GenBank/DDBJ whole genome shotgun (WGS) entry which is preliminary data.</text>
</comment>
<dbReference type="EMBL" id="JAAOAN010000123">
    <property type="protein sequence ID" value="KAF5720902.1"/>
    <property type="molecule type" value="Genomic_DNA"/>
</dbReference>